<evidence type="ECO:0000313" key="4">
    <source>
        <dbReference type="Proteomes" id="UP000037696"/>
    </source>
</evidence>
<feature type="signal peptide" evidence="2">
    <location>
        <begin position="1"/>
        <end position="20"/>
    </location>
</feature>
<dbReference type="EMBL" id="LHQQ01000150">
    <property type="protein sequence ID" value="KOS40844.1"/>
    <property type="molecule type" value="Genomic_DNA"/>
</dbReference>
<feature type="non-terminal residue" evidence="3">
    <location>
        <position position="186"/>
    </location>
</feature>
<gene>
    <name evidence="3" type="ORF">ACN38_g8290</name>
</gene>
<evidence type="ECO:0000313" key="3">
    <source>
        <dbReference type="EMBL" id="KOS40844.1"/>
    </source>
</evidence>
<evidence type="ECO:0000256" key="2">
    <source>
        <dbReference type="SAM" id="SignalP"/>
    </source>
</evidence>
<name>A0A0M8P3Y5_9EURO</name>
<evidence type="ECO:0008006" key="5">
    <source>
        <dbReference type="Google" id="ProtNLM"/>
    </source>
</evidence>
<feature type="compositionally biased region" description="Polar residues" evidence="1">
    <location>
        <begin position="99"/>
        <end position="119"/>
    </location>
</feature>
<keyword evidence="2" id="KW-0732">Signal</keyword>
<feature type="region of interest" description="Disordered" evidence="1">
    <location>
        <begin position="158"/>
        <end position="186"/>
    </location>
</feature>
<reference evidence="3 4" key="1">
    <citation type="submission" date="2015-08" db="EMBL/GenBank/DDBJ databases">
        <title>Genome sequencing of Penicillium nordicum.</title>
        <authorList>
            <person name="Nguyen H.D."/>
            <person name="Seifert K.A."/>
        </authorList>
    </citation>
    <scope>NUCLEOTIDE SEQUENCE [LARGE SCALE GENOMIC DNA]</scope>
    <source>
        <strain evidence="3 4">DAOMC 185683</strain>
    </source>
</reference>
<accession>A0A0M8P3Y5</accession>
<comment type="caution">
    <text evidence="3">The sequence shown here is derived from an EMBL/GenBank/DDBJ whole genome shotgun (WGS) entry which is preliminary data.</text>
</comment>
<sequence>MPHGSAFSLSLLFILPSSSSISRYTFVALHQSPCRILSLDCVTPQGSNHGLQQVLQPRCAASPRRARAGRADVRQHECIRPKPRSEPRPKPHPEPQPKTASYSPTTADNSQQRYSSSRSCIQCSPATRLCRSASTSRTPPTPLPLPFTLLQRPLFFSKRASTEPTSQPVSISVSSSPPPPLPPTSK</sequence>
<protein>
    <recommendedName>
        <fullName evidence="5">Ig-like domain-containing protein</fullName>
    </recommendedName>
</protein>
<feature type="compositionally biased region" description="Pro residues" evidence="1">
    <location>
        <begin position="176"/>
        <end position="186"/>
    </location>
</feature>
<organism evidence="3 4">
    <name type="scientific">Penicillium nordicum</name>
    <dbReference type="NCBI Taxonomy" id="229535"/>
    <lineage>
        <taxon>Eukaryota</taxon>
        <taxon>Fungi</taxon>
        <taxon>Dikarya</taxon>
        <taxon>Ascomycota</taxon>
        <taxon>Pezizomycotina</taxon>
        <taxon>Eurotiomycetes</taxon>
        <taxon>Eurotiomycetidae</taxon>
        <taxon>Eurotiales</taxon>
        <taxon>Aspergillaceae</taxon>
        <taxon>Penicillium</taxon>
    </lineage>
</organism>
<proteinExistence type="predicted"/>
<feature type="region of interest" description="Disordered" evidence="1">
    <location>
        <begin position="59"/>
        <end position="119"/>
    </location>
</feature>
<feature type="compositionally biased region" description="Low complexity" evidence="1">
    <location>
        <begin position="164"/>
        <end position="175"/>
    </location>
</feature>
<feature type="chain" id="PRO_5005819504" description="Ig-like domain-containing protein" evidence="2">
    <location>
        <begin position="21"/>
        <end position="186"/>
    </location>
</feature>
<feature type="compositionally biased region" description="Basic and acidic residues" evidence="1">
    <location>
        <begin position="69"/>
        <end position="95"/>
    </location>
</feature>
<keyword evidence="4" id="KW-1185">Reference proteome</keyword>
<dbReference type="Proteomes" id="UP000037696">
    <property type="component" value="Unassembled WGS sequence"/>
</dbReference>
<evidence type="ECO:0000256" key="1">
    <source>
        <dbReference type="SAM" id="MobiDB-lite"/>
    </source>
</evidence>
<dbReference type="AlphaFoldDB" id="A0A0M8P3Y5"/>